<organism evidence="2 3">
    <name type="scientific">Candidatus Wildermuthbacteria bacterium GWA2_46_15</name>
    <dbReference type="NCBI Taxonomy" id="1802443"/>
    <lineage>
        <taxon>Bacteria</taxon>
        <taxon>Candidatus Wildermuthiibacteriota</taxon>
    </lineage>
</organism>
<dbReference type="AlphaFoldDB" id="A0A1G2QQ40"/>
<name>A0A1G2QQ40_9BACT</name>
<accession>A0A1G2QQ40</accession>
<protein>
    <recommendedName>
        <fullName evidence="1">Secretion system C-terminal sorting domain-containing protein</fullName>
    </recommendedName>
</protein>
<dbReference type="STRING" id="1802443.A2117_00980"/>
<dbReference type="Pfam" id="PF18962">
    <property type="entry name" value="Por_Secre_tail"/>
    <property type="match status" value="1"/>
</dbReference>
<dbReference type="EMBL" id="MHTO01000008">
    <property type="protein sequence ID" value="OHA62598.1"/>
    <property type="molecule type" value="Genomic_DNA"/>
</dbReference>
<dbReference type="Gene3D" id="2.60.40.4070">
    <property type="match status" value="1"/>
</dbReference>
<dbReference type="NCBIfam" id="TIGR04183">
    <property type="entry name" value="Por_Secre_tail"/>
    <property type="match status" value="1"/>
</dbReference>
<sequence>MKVLFFSTVLFVTVNFVVFGQNSGLDLELDKLSPAAQFVQPGQENVELIRVNIISRYGDSIRIDKNNFSITGKNDGDAALRNIRLVECVYDNVLGEVFTFGNAARIDINGGYWTYFVRSATYKLVADIIPQAIPHTFTVSTEGHPMMVKAYNVRGQQVIEMTGFAISQPITIGSVTGISENASKFLLAQNYPNPFNPTTTVKFSLPSREKVSLKIFDALGREVKVLVNEMREAGEYQEIFDARDLSSGTYYYLLQAGQFKQTKKMTLLK</sequence>
<comment type="caution">
    <text evidence="2">The sequence shown here is derived from an EMBL/GenBank/DDBJ whole genome shotgun (WGS) entry which is preliminary data.</text>
</comment>
<evidence type="ECO:0000313" key="2">
    <source>
        <dbReference type="EMBL" id="OHA62598.1"/>
    </source>
</evidence>
<proteinExistence type="predicted"/>
<feature type="domain" description="Secretion system C-terminal sorting" evidence="1">
    <location>
        <begin position="191"/>
        <end position="265"/>
    </location>
</feature>
<dbReference type="InterPro" id="IPR026444">
    <property type="entry name" value="Secre_tail"/>
</dbReference>
<dbReference type="Proteomes" id="UP000179245">
    <property type="component" value="Unassembled WGS sequence"/>
</dbReference>
<evidence type="ECO:0000313" key="3">
    <source>
        <dbReference type="Proteomes" id="UP000179245"/>
    </source>
</evidence>
<evidence type="ECO:0000259" key="1">
    <source>
        <dbReference type="Pfam" id="PF18962"/>
    </source>
</evidence>
<gene>
    <name evidence="2" type="ORF">A2117_00980</name>
</gene>
<reference evidence="2 3" key="1">
    <citation type="journal article" date="2016" name="Nat. Commun.">
        <title>Thousands of microbial genomes shed light on interconnected biogeochemical processes in an aquifer system.</title>
        <authorList>
            <person name="Anantharaman K."/>
            <person name="Brown C.T."/>
            <person name="Hug L.A."/>
            <person name="Sharon I."/>
            <person name="Castelle C.J."/>
            <person name="Probst A.J."/>
            <person name="Thomas B.C."/>
            <person name="Singh A."/>
            <person name="Wilkins M.J."/>
            <person name="Karaoz U."/>
            <person name="Brodie E.L."/>
            <person name="Williams K.H."/>
            <person name="Hubbard S.S."/>
            <person name="Banfield J.F."/>
        </authorList>
    </citation>
    <scope>NUCLEOTIDE SEQUENCE [LARGE SCALE GENOMIC DNA]</scope>
</reference>